<name>A0A3T0KN74_9BACI</name>
<sequence>MRDDHRDYITVEDEKGNRKDYAIEALFDMKEESYALLKGEEETIVMKVEGEEGNQYLLGISDPLESEAILDAYQIAVENAQDR</sequence>
<proteinExistence type="predicted"/>
<dbReference type="Proteomes" id="UP000283095">
    <property type="component" value="Chromosome"/>
</dbReference>
<evidence type="ECO:0000313" key="2">
    <source>
        <dbReference type="Proteomes" id="UP000283095"/>
    </source>
</evidence>
<dbReference type="AlphaFoldDB" id="A0A3T0KN74"/>
<dbReference type="InterPro" id="IPR009711">
    <property type="entry name" value="UPF0473"/>
</dbReference>
<dbReference type="Pfam" id="PF06949">
    <property type="entry name" value="DUF1292"/>
    <property type="match status" value="1"/>
</dbReference>
<evidence type="ECO:0000313" key="1">
    <source>
        <dbReference type="EMBL" id="AZV41862.1"/>
    </source>
</evidence>
<dbReference type="KEGG" id="pasa:BAOM_1252"/>
<organism evidence="1 2">
    <name type="scientific">Peribacillus asahii</name>
    <dbReference type="NCBI Taxonomy" id="228899"/>
    <lineage>
        <taxon>Bacteria</taxon>
        <taxon>Bacillati</taxon>
        <taxon>Bacillota</taxon>
        <taxon>Bacilli</taxon>
        <taxon>Bacillales</taxon>
        <taxon>Bacillaceae</taxon>
        <taxon>Peribacillus</taxon>
    </lineage>
</organism>
<dbReference type="EMBL" id="CP026095">
    <property type="protein sequence ID" value="AZV41862.1"/>
    <property type="molecule type" value="Genomic_DNA"/>
</dbReference>
<protein>
    <submittedName>
        <fullName evidence="1">Uncharacterized protein</fullName>
    </submittedName>
</protein>
<accession>A0A3T0KN74</accession>
<reference evidence="1 2" key="1">
    <citation type="submission" date="2018-01" db="EMBL/GenBank/DDBJ databases">
        <title>Bacillus asahii Genome sequencing and assembly.</title>
        <authorList>
            <person name="Jiang H."/>
            <person name="Feng Y."/>
            <person name="Zhao F."/>
            <person name="Lin X."/>
        </authorList>
    </citation>
    <scope>NUCLEOTIDE SEQUENCE [LARGE SCALE GENOMIC DNA]</scope>
    <source>
        <strain evidence="1 2">OM18</strain>
    </source>
</reference>
<gene>
    <name evidence="1" type="ORF">BAOM_1252</name>
</gene>
<dbReference type="RefSeq" id="WP_252283212.1">
    <property type="nucleotide sequence ID" value="NZ_CP026095.1"/>
</dbReference>